<evidence type="ECO:0000313" key="2">
    <source>
        <dbReference type="EMBL" id="SUT92693.1"/>
    </source>
</evidence>
<dbReference type="Proteomes" id="UP000254253">
    <property type="component" value="Unassembled WGS sequence"/>
</dbReference>
<proteinExistence type="predicted"/>
<protein>
    <submittedName>
        <fullName evidence="2">Uncharacterized protein</fullName>
    </submittedName>
</protein>
<keyword evidence="3" id="KW-1185">Reference proteome</keyword>
<accession>A0A380TVI0</accession>
<dbReference type="AlphaFoldDB" id="A0A380TVI0"/>
<name>A0A380TVI0_ACTLI</name>
<gene>
    <name evidence="2" type="ORF">NCTC4191_00912</name>
</gene>
<feature type="region of interest" description="Disordered" evidence="1">
    <location>
        <begin position="48"/>
        <end position="77"/>
    </location>
</feature>
<dbReference type="EMBL" id="UFRN01000002">
    <property type="protein sequence ID" value="SUT92693.1"/>
    <property type="molecule type" value="Genomic_DNA"/>
</dbReference>
<reference evidence="2 3" key="1">
    <citation type="submission" date="2018-06" db="EMBL/GenBank/DDBJ databases">
        <authorList>
            <consortium name="Pathogen Informatics"/>
            <person name="Doyle S."/>
        </authorList>
    </citation>
    <scope>NUCLEOTIDE SEQUENCE [LARGE SCALE GENOMIC DNA]</scope>
    <source>
        <strain evidence="2 3">NCTC4191</strain>
    </source>
</reference>
<organism evidence="2 3">
    <name type="scientific">Actinobacillus lignieresii</name>
    <dbReference type="NCBI Taxonomy" id="720"/>
    <lineage>
        <taxon>Bacteria</taxon>
        <taxon>Pseudomonadati</taxon>
        <taxon>Pseudomonadota</taxon>
        <taxon>Gammaproteobacteria</taxon>
        <taxon>Pasteurellales</taxon>
        <taxon>Pasteurellaceae</taxon>
        <taxon>Actinobacillus</taxon>
    </lineage>
</organism>
<evidence type="ECO:0000313" key="3">
    <source>
        <dbReference type="Proteomes" id="UP000254253"/>
    </source>
</evidence>
<feature type="compositionally biased region" description="Basic residues" evidence="1">
    <location>
        <begin position="55"/>
        <end position="77"/>
    </location>
</feature>
<sequence length="77" mass="9148">MRISVSRQFKLDNGVELEFFADGDTGDQATKDFMKLCKMLAPPPFYSFDYGERPHGKRKKTKRKQQKQARRKNRKHQ</sequence>
<dbReference type="RefSeq" id="WP_115590392.1">
    <property type="nucleotide sequence ID" value="NZ_UFRN01000002.1"/>
</dbReference>
<evidence type="ECO:0000256" key="1">
    <source>
        <dbReference type="SAM" id="MobiDB-lite"/>
    </source>
</evidence>